<evidence type="ECO:0000313" key="2">
    <source>
        <dbReference type="EMBL" id="KAF2295080.1"/>
    </source>
</evidence>
<reference evidence="2 3" key="1">
    <citation type="journal article" date="2020" name="Mol. Plant">
        <title>The Chromosome-Based Rubber Tree Genome Provides New Insights into Spurge Genome Evolution and Rubber Biosynthesis.</title>
        <authorList>
            <person name="Liu J."/>
            <person name="Shi C."/>
            <person name="Shi C.C."/>
            <person name="Li W."/>
            <person name="Zhang Q.J."/>
            <person name="Zhang Y."/>
            <person name="Li K."/>
            <person name="Lu H.F."/>
            <person name="Shi C."/>
            <person name="Zhu S.T."/>
            <person name="Xiao Z.Y."/>
            <person name="Nan H."/>
            <person name="Yue Y."/>
            <person name="Zhu X.G."/>
            <person name="Wu Y."/>
            <person name="Hong X.N."/>
            <person name="Fan G.Y."/>
            <person name="Tong Y."/>
            <person name="Zhang D."/>
            <person name="Mao C.L."/>
            <person name="Liu Y.L."/>
            <person name="Hao S.J."/>
            <person name="Liu W.Q."/>
            <person name="Lv M.Q."/>
            <person name="Zhang H.B."/>
            <person name="Liu Y."/>
            <person name="Hu-Tang G.R."/>
            <person name="Wang J.P."/>
            <person name="Wang J.H."/>
            <person name="Sun Y.H."/>
            <person name="Ni S.B."/>
            <person name="Chen W.B."/>
            <person name="Zhang X.C."/>
            <person name="Jiao Y.N."/>
            <person name="Eichler E.E."/>
            <person name="Li G.H."/>
            <person name="Liu X."/>
            <person name="Gao L.Z."/>
        </authorList>
    </citation>
    <scope>NUCLEOTIDE SEQUENCE [LARGE SCALE GENOMIC DNA]</scope>
    <source>
        <strain evidence="3">cv. GT1</strain>
        <tissue evidence="2">Leaf</tissue>
    </source>
</reference>
<dbReference type="EMBL" id="JAAGAX010000013">
    <property type="protein sequence ID" value="KAF2295080.1"/>
    <property type="molecule type" value="Genomic_DNA"/>
</dbReference>
<dbReference type="Proteomes" id="UP000467840">
    <property type="component" value="Chromosome 7"/>
</dbReference>
<dbReference type="AlphaFoldDB" id="A0A6A6L162"/>
<organism evidence="2 3">
    <name type="scientific">Hevea brasiliensis</name>
    <name type="common">Para rubber tree</name>
    <name type="synonym">Siphonia brasiliensis</name>
    <dbReference type="NCBI Taxonomy" id="3981"/>
    <lineage>
        <taxon>Eukaryota</taxon>
        <taxon>Viridiplantae</taxon>
        <taxon>Streptophyta</taxon>
        <taxon>Embryophyta</taxon>
        <taxon>Tracheophyta</taxon>
        <taxon>Spermatophyta</taxon>
        <taxon>Magnoliopsida</taxon>
        <taxon>eudicotyledons</taxon>
        <taxon>Gunneridae</taxon>
        <taxon>Pentapetalae</taxon>
        <taxon>rosids</taxon>
        <taxon>fabids</taxon>
        <taxon>Malpighiales</taxon>
        <taxon>Euphorbiaceae</taxon>
        <taxon>Crotonoideae</taxon>
        <taxon>Micrandreae</taxon>
        <taxon>Hevea</taxon>
    </lineage>
</organism>
<evidence type="ECO:0000313" key="3">
    <source>
        <dbReference type="Proteomes" id="UP000467840"/>
    </source>
</evidence>
<feature type="region of interest" description="Disordered" evidence="1">
    <location>
        <begin position="30"/>
        <end position="51"/>
    </location>
</feature>
<keyword evidence="3" id="KW-1185">Reference proteome</keyword>
<comment type="caution">
    <text evidence="2">The sequence shown here is derived from an EMBL/GenBank/DDBJ whole genome shotgun (WGS) entry which is preliminary data.</text>
</comment>
<gene>
    <name evidence="2" type="ORF">GH714_031405</name>
</gene>
<protein>
    <submittedName>
        <fullName evidence="2">Uncharacterized protein</fullName>
    </submittedName>
</protein>
<evidence type="ECO:0000256" key="1">
    <source>
        <dbReference type="SAM" id="MobiDB-lite"/>
    </source>
</evidence>
<sequence length="122" mass="11972">MSATALLQKAAQMGAASTNASFLRGLGIVSSSSSSSQQDSMPWGHGQVEPENTSVTAGLGLGLHCDEISGIGMAAGGSPSSGLSALITSIGSGLDVAAAAASFGGGEFLAKTWEGALDLVWE</sequence>
<accession>A0A6A6L162</accession>
<proteinExistence type="predicted"/>
<name>A0A6A6L162_HEVBR</name>